<evidence type="ECO:0008006" key="3">
    <source>
        <dbReference type="Google" id="ProtNLM"/>
    </source>
</evidence>
<protein>
    <recommendedName>
        <fullName evidence="3">HEAT repeat domain-containing protein</fullName>
    </recommendedName>
</protein>
<dbReference type="Gene3D" id="1.25.10.10">
    <property type="entry name" value="Leucine-rich Repeat Variant"/>
    <property type="match status" value="1"/>
</dbReference>
<reference evidence="2" key="1">
    <citation type="submission" date="2016-12" db="EMBL/GenBank/DDBJ databases">
        <authorList>
            <person name="Meng X."/>
        </authorList>
    </citation>
    <scope>NUCLEOTIDE SEQUENCE [LARGE SCALE GENOMIC DNA]</scope>
    <source>
        <strain evidence="2">DSM 20732</strain>
    </source>
</reference>
<dbReference type="InterPro" id="IPR011989">
    <property type="entry name" value="ARM-like"/>
</dbReference>
<name>A0A1Q5PT03_9ACTO</name>
<dbReference type="EMBL" id="MQVS01000017">
    <property type="protein sequence ID" value="OKL50734.1"/>
    <property type="molecule type" value="Genomic_DNA"/>
</dbReference>
<dbReference type="Proteomes" id="UP000185612">
    <property type="component" value="Unassembled WGS sequence"/>
</dbReference>
<proteinExistence type="predicted"/>
<sequence>MYTEIPRPLLERQAALLLHPAGRDVDTAVTTWPARLLVEIDSWMRNGRRAARDQPDREQVLAQLDPGLPTLPYWSMQFDGWVRQAAVEALAARPGPAADRLLALRATDHVPQVRRAAWEALAARRSVAQAEAVVPVLVALRHRRTAADALARYAELVADVLVGPLWAGFLAHPERAVRRWAVLSRITAGMSAAEALQQLAREHDSLLARALTEVVCQNPQAAPQLLTARRAVGRCRALQVVTDDQLPADRLAALLLDRSALVRRRAAYRAERRGWQPRDWYRARWEEQHDPRALAGLLEAGGTIPRTTAHQLLRVGSTIERRLALRALTRVGITRADLAALWPLLTGAVAPAAVRALAGTGCWGWDDLAGRWQEASSVVRRRVWRLLASRRGWSEVRAHLLAATDPALAHLGAAGLATWARHRAHRMFQSPAPTERADIARLLAAADISPRLRAEVAFTARLGGGR</sequence>
<evidence type="ECO:0000313" key="2">
    <source>
        <dbReference type="Proteomes" id="UP000185612"/>
    </source>
</evidence>
<accession>A0A1Q5PT03</accession>
<evidence type="ECO:0000313" key="1">
    <source>
        <dbReference type="EMBL" id="OKL50734.1"/>
    </source>
</evidence>
<dbReference type="STRING" id="52770.BSZ40_10905"/>
<dbReference type="InterPro" id="IPR016024">
    <property type="entry name" value="ARM-type_fold"/>
</dbReference>
<dbReference type="RefSeq" id="WP_073826357.1">
    <property type="nucleotide sequence ID" value="NZ_MQVS01000017.1"/>
</dbReference>
<dbReference type="OrthoDB" id="3653459at2"/>
<keyword evidence="2" id="KW-1185">Reference proteome</keyword>
<organism evidence="1 2">
    <name type="scientific">Buchananella hordeovulneris</name>
    <dbReference type="NCBI Taxonomy" id="52770"/>
    <lineage>
        <taxon>Bacteria</taxon>
        <taxon>Bacillati</taxon>
        <taxon>Actinomycetota</taxon>
        <taxon>Actinomycetes</taxon>
        <taxon>Actinomycetales</taxon>
        <taxon>Actinomycetaceae</taxon>
        <taxon>Buchananella</taxon>
    </lineage>
</organism>
<dbReference type="AlphaFoldDB" id="A0A1Q5PT03"/>
<gene>
    <name evidence="1" type="ORF">BSZ40_10905</name>
</gene>
<dbReference type="InParanoid" id="A0A1Q5PT03"/>
<comment type="caution">
    <text evidence="1">The sequence shown here is derived from an EMBL/GenBank/DDBJ whole genome shotgun (WGS) entry which is preliminary data.</text>
</comment>
<dbReference type="SUPFAM" id="SSF48371">
    <property type="entry name" value="ARM repeat"/>
    <property type="match status" value="1"/>
</dbReference>